<evidence type="ECO:0000313" key="2">
    <source>
        <dbReference type="EMBL" id="SGZ57226.1"/>
    </source>
</evidence>
<dbReference type="EMBL" id="LT635761">
    <property type="protein sequence ID" value="SGZ57226.1"/>
    <property type="molecule type" value="Genomic_DNA"/>
</dbReference>
<evidence type="ECO:0000256" key="1">
    <source>
        <dbReference type="SAM" id="MobiDB-lite"/>
    </source>
</evidence>
<feature type="region of interest" description="Disordered" evidence="1">
    <location>
        <begin position="115"/>
        <end position="147"/>
    </location>
</feature>
<accession>A0A1L0C360</accession>
<protein>
    <submittedName>
        <fullName evidence="2">CIC11C00000002482</fullName>
    </submittedName>
</protein>
<sequence length="564" mass="64521">MRNFFRRRSTSGSLAQPAEMRRRFSLPSHQEIEVLHWMNTPQNDLTPRSEDILPTTSARPEVTPQVTSSDVESVALSETETLAYSRQQRMELQETFDDNYVAYLPFVIRRLRQESERETADSTGLNARSAEGSGDYGASAEDPFDSDDEKTVASLVDELNLIMRRQTAEYNHKRLMIVVSEFIKNTTYVFPDAESFRTFKYLRSNNKRLRKNSLIVYEADGKIKRILGKASVPELSGSSLAADNIVDMRQHVIPLEYKLKGSGLPLFKILVPYMSSFRKRVPYMVFRKYKEVPAPPNSRTESEEDEKYETYDFCTVHLKVFQQYKRYVLHFTPENAAPFKIIAFQNNYRPFTDFNYKGTRFRVVGSSLVTAYLMNYNPELKLIVIDQEQTSLCDHIVNRPLHLHRRASTVNQGRPVAIEEVAPEDLDDPVPDENNRVLKEDEGGFFQVIKRNYIPNKMPPFGRFLDSCVYPIELLILPRKFSEVGKIELYQPLSENTHPDLTSTLSVNMDQLVLSTVLLMLRETALRTTNRYSNGSLVSRMSTIGAAPGVGPTAGIGYSYTATL</sequence>
<proteinExistence type="predicted"/>
<organism evidence="2 3">
    <name type="scientific">Sungouiella intermedia</name>
    <dbReference type="NCBI Taxonomy" id="45354"/>
    <lineage>
        <taxon>Eukaryota</taxon>
        <taxon>Fungi</taxon>
        <taxon>Dikarya</taxon>
        <taxon>Ascomycota</taxon>
        <taxon>Saccharomycotina</taxon>
        <taxon>Pichiomycetes</taxon>
        <taxon>Metschnikowiaceae</taxon>
        <taxon>Sungouiella</taxon>
    </lineage>
</organism>
<reference evidence="2 3" key="1">
    <citation type="submission" date="2016-10" db="EMBL/GenBank/DDBJ databases">
        <authorList>
            <person name="de Groot N.N."/>
        </authorList>
    </citation>
    <scope>NUCLEOTIDE SEQUENCE [LARGE SCALE GENOMIC DNA]</scope>
    <source>
        <strain evidence="2 3">CBS 141442</strain>
    </source>
</reference>
<gene>
    <name evidence="2" type="ORF">SAMEA4029010_CIC11G00000002482</name>
</gene>
<dbReference type="AlphaFoldDB" id="A0A1L0C360"/>
<evidence type="ECO:0000313" key="3">
    <source>
        <dbReference type="Proteomes" id="UP000182334"/>
    </source>
</evidence>
<name>A0A1L0C360_9ASCO</name>
<keyword evidence="3" id="KW-1185">Reference proteome</keyword>
<dbReference type="Proteomes" id="UP000182334">
    <property type="component" value="Chromosome VI"/>
</dbReference>
<dbReference type="OrthoDB" id="4024171at2759"/>